<proteinExistence type="predicted"/>
<evidence type="ECO:0000256" key="1">
    <source>
        <dbReference type="ARBA" id="ARBA00022723"/>
    </source>
</evidence>
<evidence type="ECO:0000313" key="10">
    <source>
        <dbReference type="Proteomes" id="UP001642540"/>
    </source>
</evidence>
<dbReference type="PROSITE" id="PS50157">
    <property type="entry name" value="ZINC_FINGER_C2H2_2"/>
    <property type="match status" value="1"/>
</dbReference>
<feature type="compositionally biased region" description="Basic residues" evidence="7">
    <location>
        <begin position="310"/>
        <end position="324"/>
    </location>
</feature>
<evidence type="ECO:0000256" key="3">
    <source>
        <dbReference type="ARBA" id="ARBA00022771"/>
    </source>
</evidence>
<feature type="compositionally biased region" description="Low complexity" evidence="7">
    <location>
        <begin position="246"/>
        <end position="257"/>
    </location>
</feature>
<keyword evidence="10" id="KW-1185">Reference proteome</keyword>
<feature type="domain" description="C2H2-type" evidence="8">
    <location>
        <begin position="534"/>
        <end position="561"/>
    </location>
</feature>
<evidence type="ECO:0000313" key="9">
    <source>
        <dbReference type="EMBL" id="CAL8114424.1"/>
    </source>
</evidence>
<evidence type="ECO:0000259" key="8">
    <source>
        <dbReference type="PROSITE" id="PS50157"/>
    </source>
</evidence>
<feature type="region of interest" description="Disordered" evidence="7">
    <location>
        <begin position="170"/>
        <end position="197"/>
    </location>
</feature>
<sequence>MNQACGTQVSNACIFCNSPCLDLLLQCQKSTPRPLRVGRVAAAKDANLTAQSQLALDFKFEEENNPHLREHLKVFFILKKILKISDEKLCQFLNQSHLLPPETWFNVCLSCHPQVIHFYEGVKEINRLHRKLARIEAELKGKIRSSQIDVNDRDSKSIWAQIRAQVAGSVEAAQHQQSEGPNRLAHCDQQSESFGDHDSLFNQPVIILKHECDDEGEEFQTPIDNKLTEEWNSGTTFIKDEHDSSDSSSSSSSSNFDSDVDEHLSNLESISDFQSDVDDDDSDEDITPPQKVSKKNSSSKLEITSENRVQKRKPVKKNNKKNTIRHWDMSNPNYILFSRGKQTFYGCRQCPADYPILEELESHLKAHEENSGGVACSEKGCGWYILPENLEDHRKTRHLPPEQDVTSEEEEQEKSHKNPKFFTRSQSSSSSSSSFLDSDEDENHFQDDVVKDDDEDELDVGKLRGSTCPHCTYPVHKKKDLKTHLKVHQKGADSLPCPECGWYVFEEKLAHHLGLVHKIREPVGRKNPRKKYYYKCSDCGALLCTMRSYRDHLLLHNGDGHQGEVCPECGWLCRRLFSHNARWHSEKGKKEGGRAYQRPREIRVMKKGATVTRKANI</sequence>
<keyword evidence="2" id="KW-0677">Repeat</keyword>
<keyword evidence="5" id="KW-0539">Nucleus</keyword>
<feature type="region of interest" description="Disordered" evidence="7">
    <location>
        <begin position="237"/>
        <end position="261"/>
    </location>
</feature>
<gene>
    <name evidence="9" type="ORF">ODALV1_LOCUS16457</name>
</gene>
<comment type="caution">
    <text evidence="9">The sequence shown here is derived from an EMBL/GenBank/DDBJ whole genome shotgun (WGS) entry which is preliminary data.</text>
</comment>
<evidence type="ECO:0000256" key="4">
    <source>
        <dbReference type="ARBA" id="ARBA00022833"/>
    </source>
</evidence>
<dbReference type="SMART" id="SM00355">
    <property type="entry name" value="ZnF_C2H2"/>
    <property type="match status" value="5"/>
</dbReference>
<evidence type="ECO:0000256" key="6">
    <source>
        <dbReference type="PROSITE-ProRule" id="PRU00042"/>
    </source>
</evidence>
<dbReference type="InterPro" id="IPR013087">
    <property type="entry name" value="Znf_C2H2_type"/>
</dbReference>
<protein>
    <recommendedName>
        <fullName evidence="8">C2H2-type domain-containing protein</fullName>
    </recommendedName>
</protein>
<dbReference type="EMBL" id="CAXLJM020000050">
    <property type="protein sequence ID" value="CAL8114424.1"/>
    <property type="molecule type" value="Genomic_DNA"/>
</dbReference>
<dbReference type="PANTHER" id="PTHR24394:SF44">
    <property type="entry name" value="ZINC FINGER PROTEIN 271-LIKE"/>
    <property type="match status" value="1"/>
</dbReference>
<dbReference type="PROSITE" id="PS00028">
    <property type="entry name" value="ZINC_FINGER_C2H2_1"/>
    <property type="match status" value="3"/>
</dbReference>
<dbReference type="Gene3D" id="3.30.160.60">
    <property type="entry name" value="Classic Zinc Finger"/>
    <property type="match status" value="1"/>
</dbReference>
<accession>A0ABP1R2N0</accession>
<reference evidence="9 10" key="1">
    <citation type="submission" date="2024-08" db="EMBL/GenBank/DDBJ databases">
        <authorList>
            <person name="Cucini C."/>
            <person name="Frati F."/>
        </authorList>
    </citation>
    <scope>NUCLEOTIDE SEQUENCE [LARGE SCALE GENOMIC DNA]</scope>
</reference>
<evidence type="ECO:0000256" key="7">
    <source>
        <dbReference type="SAM" id="MobiDB-lite"/>
    </source>
</evidence>
<feature type="region of interest" description="Disordered" evidence="7">
    <location>
        <begin position="273"/>
        <end position="325"/>
    </location>
</feature>
<keyword evidence="1" id="KW-0479">Metal-binding</keyword>
<dbReference type="PANTHER" id="PTHR24394">
    <property type="entry name" value="ZINC FINGER PROTEIN"/>
    <property type="match status" value="1"/>
</dbReference>
<keyword evidence="3 6" id="KW-0863">Zinc-finger</keyword>
<evidence type="ECO:0000256" key="2">
    <source>
        <dbReference type="ARBA" id="ARBA00022737"/>
    </source>
</evidence>
<evidence type="ECO:0000256" key="5">
    <source>
        <dbReference type="ARBA" id="ARBA00023242"/>
    </source>
</evidence>
<feature type="compositionally biased region" description="Low complexity" evidence="7">
    <location>
        <begin position="425"/>
        <end position="434"/>
    </location>
</feature>
<feature type="region of interest" description="Disordered" evidence="7">
    <location>
        <begin position="394"/>
        <end position="456"/>
    </location>
</feature>
<keyword evidence="4" id="KW-0862">Zinc</keyword>
<feature type="compositionally biased region" description="Acidic residues" evidence="7">
    <location>
        <begin position="275"/>
        <end position="286"/>
    </location>
</feature>
<organism evidence="9 10">
    <name type="scientific">Orchesella dallaii</name>
    <dbReference type="NCBI Taxonomy" id="48710"/>
    <lineage>
        <taxon>Eukaryota</taxon>
        <taxon>Metazoa</taxon>
        <taxon>Ecdysozoa</taxon>
        <taxon>Arthropoda</taxon>
        <taxon>Hexapoda</taxon>
        <taxon>Collembola</taxon>
        <taxon>Entomobryomorpha</taxon>
        <taxon>Entomobryoidea</taxon>
        <taxon>Orchesellidae</taxon>
        <taxon>Orchesellinae</taxon>
        <taxon>Orchesella</taxon>
    </lineage>
</organism>
<name>A0ABP1R2N0_9HEXA</name>
<dbReference type="Proteomes" id="UP001642540">
    <property type="component" value="Unassembled WGS sequence"/>
</dbReference>